<dbReference type="Pfam" id="PF08511">
    <property type="entry name" value="COQ9"/>
    <property type="match status" value="1"/>
</dbReference>
<protein>
    <recommendedName>
        <fullName evidence="3">COQ9 C-terminal domain-containing protein</fullName>
    </recommendedName>
</protein>
<feature type="coiled-coil region" evidence="1">
    <location>
        <begin position="259"/>
        <end position="286"/>
    </location>
</feature>
<reference evidence="4 5" key="1">
    <citation type="submission" date="2013-07" db="EMBL/GenBank/DDBJ databases">
        <title>The Genome Sequence of Kwoniella mangroviensis CBS10435.</title>
        <authorList>
            <consortium name="The Broad Institute Genome Sequencing Platform"/>
            <person name="Cuomo C."/>
            <person name="Litvintseva A."/>
            <person name="Chen Y."/>
            <person name="Heitman J."/>
            <person name="Sun S."/>
            <person name="Springer D."/>
            <person name="Dromer F."/>
            <person name="Young S.K."/>
            <person name="Zeng Q."/>
            <person name="Gargeya S."/>
            <person name="Fitzgerald M."/>
            <person name="Abouelleil A."/>
            <person name="Alvarado L."/>
            <person name="Berlin A.M."/>
            <person name="Chapman S.B."/>
            <person name="Dewar J."/>
            <person name="Goldberg J."/>
            <person name="Griggs A."/>
            <person name="Gujja S."/>
            <person name="Hansen M."/>
            <person name="Howarth C."/>
            <person name="Imamovic A."/>
            <person name="Larimer J."/>
            <person name="McCowan C."/>
            <person name="Murphy C."/>
            <person name="Pearson M."/>
            <person name="Priest M."/>
            <person name="Roberts A."/>
            <person name="Saif S."/>
            <person name="Shea T."/>
            <person name="Sykes S."/>
            <person name="Wortman J."/>
            <person name="Nusbaum C."/>
            <person name="Birren B."/>
        </authorList>
    </citation>
    <scope>NUCLEOTIDE SEQUENCE [LARGE SCALE GENOMIC DNA]</scope>
    <source>
        <strain evidence="4 5">CBS 10435</strain>
    </source>
</reference>
<accession>A0A1B9IWQ5</accession>
<evidence type="ECO:0000313" key="5">
    <source>
        <dbReference type="Proteomes" id="UP000092583"/>
    </source>
</evidence>
<dbReference type="InterPro" id="IPR013718">
    <property type="entry name" value="COQ9_C"/>
</dbReference>
<proteinExistence type="predicted"/>
<evidence type="ECO:0000256" key="1">
    <source>
        <dbReference type="SAM" id="Coils"/>
    </source>
</evidence>
<feature type="domain" description="COQ9 C-terminal" evidence="3">
    <location>
        <begin position="220"/>
        <end position="245"/>
    </location>
</feature>
<evidence type="ECO:0000313" key="4">
    <source>
        <dbReference type="EMBL" id="OCF59956.1"/>
    </source>
</evidence>
<dbReference type="OrthoDB" id="619536at2759"/>
<feature type="region of interest" description="Disordered" evidence="2">
    <location>
        <begin position="132"/>
        <end position="159"/>
    </location>
</feature>
<reference evidence="5" key="2">
    <citation type="submission" date="2013-12" db="EMBL/GenBank/DDBJ databases">
        <title>Evolution of pathogenesis and genome organization in the Tremellales.</title>
        <authorList>
            <person name="Cuomo C."/>
            <person name="Litvintseva A."/>
            <person name="Heitman J."/>
            <person name="Chen Y."/>
            <person name="Sun S."/>
            <person name="Springer D."/>
            <person name="Dromer F."/>
            <person name="Young S."/>
            <person name="Zeng Q."/>
            <person name="Chapman S."/>
            <person name="Gujja S."/>
            <person name="Saif S."/>
            <person name="Birren B."/>
        </authorList>
    </citation>
    <scope>NUCLEOTIDE SEQUENCE [LARGE SCALE GENOMIC DNA]</scope>
    <source>
        <strain evidence="5">CBS 10435</strain>
    </source>
</reference>
<evidence type="ECO:0000259" key="3">
    <source>
        <dbReference type="Pfam" id="PF08511"/>
    </source>
</evidence>
<sequence length="306" mass="33310">MALRSQILASSLPFLSTHSFTRPALLQSLRSIKPDITNPDAVIDTLFGPGSVGASKALVERWEEEGSKVMNSPIEGKEDLGEVLRRRIEYSSKVGEHLVEAYANLSTPSSTPSIPLPSLPILKTLSSSITLPPSYSPPSSSSSLSRSTTNPNPNGTASSVLDQLISMTGNRLPLLSINPLGPLGYAWRIADEALFLTEQKGKQKGIVRRGYWNEPTGPGPEWYTKRIGLSLVYLSSESHLLTPYSALSSSNNPHLSHALSSLETNLKRYQSTLSSLERTEENLGDTAGFFDFVFRSIGGIARSRYM</sequence>
<keyword evidence="1" id="KW-0175">Coiled coil</keyword>
<dbReference type="EMBL" id="KI669460">
    <property type="protein sequence ID" value="OCF59956.1"/>
    <property type="molecule type" value="Genomic_DNA"/>
</dbReference>
<dbReference type="Proteomes" id="UP000092583">
    <property type="component" value="Unassembled WGS sequence"/>
</dbReference>
<feature type="compositionally biased region" description="Low complexity" evidence="2">
    <location>
        <begin position="132"/>
        <end position="153"/>
    </location>
</feature>
<keyword evidence="5" id="KW-1185">Reference proteome</keyword>
<gene>
    <name evidence="4" type="ORF">L486_02629</name>
</gene>
<evidence type="ECO:0000256" key="2">
    <source>
        <dbReference type="SAM" id="MobiDB-lite"/>
    </source>
</evidence>
<name>A0A1B9IWQ5_9TREE</name>
<dbReference type="STRING" id="1331196.A0A1B9IWQ5"/>
<dbReference type="AlphaFoldDB" id="A0A1B9IWQ5"/>
<organism evidence="4 5">
    <name type="scientific">Kwoniella mangroviensis CBS 10435</name>
    <dbReference type="NCBI Taxonomy" id="1331196"/>
    <lineage>
        <taxon>Eukaryota</taxon>
        <taxon>Fungi</taxon>
        <taxon>Dikarya</taxon>
        <taxon>Basidiomycota</taxon>
        <taxon>Agaricomycotina</taxon>
        <taxon>Tremellomycetes</taxon>
        <taxon>Tremellales</taxon>
        <taxon>Cryptococcaceae</taxon>
        <taxon>Kwoniella</taxon>
    </lineage>
</organism>